<dbReference type="AlphaFoldDB" id="A0A9W8BN97"/>
<accession>A0A9W8BN97</accession>
<reference evidence="2" key="1">
    <citation type="submission" date="2022-07" db="EMBL/GenBank/DDBJ databases">
        <title>Phylogenomic reconstructions and comparative analyses of Kickxellomycotina fungi.</title>
        <authorList>
            <person name="Reynolds N.K."/>
            <person name="Stajich J.E."/>
            <person name="Barry K."/>
            <person name="Grigoriev I.V."/>
            <person name="Crous P."/>
            <person name="Smith M.E."/>
        </authorList>
    </citation>
    <scope>NUCLEOTIDE SEQUENCE</scope>
    <source>
        <strain evidence="2">IMI 214461</strain>
    </source>
</reference>
<name>A0A9W8BN97_9FUNG</name>
<evidence type="ECO:0000313" key="2">
    <source>
        <dbReference type="EMBL" id="KAJ2006629.1"/>
    </source>
</evidence>
<keyword evidence="3" id="KW-1185">Reference proteome</keyword>
<organism evidence="2 3">
    <name type="scientific">Coemansia thaxteri</name>
    <dbReference type="NCBI Taxonomy" id="2663907"/>
    <lineage>
        <taxon>Eukaryota</taxon>
        <taxon>Fungi</taxon>
        <taxon>Fungi incertae sedis</taxon>
        <taxon>Zoopagomycota</taxon>
        <taxon>Kickxellomycotina</taxon>
        <taxon>Kickxellomycetes</taxon>
        <taxon>Kickxellales</taxon>
        <taxon>Kickxellaceae</taxon>
        <taxon>Coemansia</taxon>
    </lineage>
</organism>
<feature type="region of interest" description="Disordered" evidence="1">
    <location>
        <begin position="1"/>
        <end position="118"/>
    </location>
</feature>
<proteinExistence type="predicted"/>
<gene>
    <name evidence="2" type="ORF">H4R26_001269</name>
</gene>
<sequence>MPQSFSKHEGVSQPYRENSSHSHRYANDRSSPGSYSHKPYDRPASTHGLPNVAPSAHHPHSARTNYSLDRSSHTRFHIPSGFKTKAQAKKDTTPSSDFQQSLPSKNPQNLAGTKKIPNSSNVGTALTCKYSSTRTYWCDLPGQGLLIEFGDSWILELVNDGGDREANCVGSGKAQRWKVAVPGICPFHVVAKKQTNNVTDCGGIAGHSHEPLVAGPKHNVAVTGSSLMLKQPLVTMPMPMHALLMSSELRSSSLYYYLDPTFKTKYPDFYANLAGTCIIEL</sequence>
<dbReference type="OrthoDB" id="5577393at2759"/>
<protein>
    <submittedName>
        <fullName evidence="2">Uncharacterized protein</fullName>
    </submittedName>
</protein>
<feature type="compositionally biased region" description="Polar residues" evidence="1">
    <location>
        <begin position="93"/>
        <end position="118"/>
    </location>
</feature>
<comment type="caution">
    <text evidence="2">The sequence shown here is derived from an EMBL/GenBank/DDBJ whole genome shotgun (WGS) entry which is preliminary data.</text>
</comment>
<dbReference type="EMBL" id="JANBQF010000053">
    <property type="protein sequence ID" value="KAJ2006629.1"/>
    <property type="molecule type" value="Genomic_DNA"/>
</dbReference>
<dbReference type="Proteomes" id="UP001150907">
    <property type="component" value="Unassembled WGS sequence"/>
</dbReference>
<evidence type="ECO:0000256" key="1">
    <source>
        <dbReference type="SAM" id="MobiDB-lite"/>
    </source>
</evidence>
<evidence type="ECO:0000313" key="3">
    <source>
        <dbReference type="Proteomes" id="UP001150907"/>
    </source>
</evidence>
<feature type="compositionally biased region" description="Basic and acidic residues" evidence="1">
    <location>
        <begin position="1"/>
        <end position="10"/>
    </location>
</feature>